<evidence type="ECO:0000313" key="3">
    <source>
        <dbReference type="EMBL" id="ARN84032.1"/>
    </source>
</evidence>
<dbReference type="Gene3D" id="1.20.1600.10">
    <property type="entry name" value="Outer membrane efflux proteins (OEP)"/>
    <property type="match status" value="1"/>
</dbReference>
<dbReference type="InterPro" id="IPR003423">
    <property type="entry name" value="OMP_efflux"/>
</dbReference>
<dbReference type="PANTHER" id="PTHR30203:SF24">
    <property type="entry name" value="BLR4935 PROTEIN"/>
    <property type="match status" value="1"/>
</dbReference>
<comment type="similarity">
    <text evidence="1">Belongs to the outer membrane factor (OMF) (TC 1.B.17) family.</text>
</comment>
<name>A0A1W6N2G3_9PROT</name>
<evidence type="ECO:0008006" key="5">
    <source>
        <dbReference type="Google" id="ProtNLM"/>
    </source>
</evidence>
<protein>
    <recommendedName>
        <fullName evidence="5">Transporter</fullName>
    </recommendedName>
</protein>
<dbReference type="GO" id="GO:0015562">
    <property type="term" value="F:efflux transmembrane transporter activity"/>
    <property type="evidence" value="ECO:0007669"/>
    <property type="project" value="InterPro"/>
</dbReference>
<keyword evidence="4" id="KW-1185">Reference proteome</keyword>
<dbReference type="STRING" id="1414854.GQ61_00200"/>
<reference evidence="3 4" key="1">
    <citation type="submission" date="2014-06" db="EMBL/GenBank/DDBJ databases">
        <title>The genome of the endonuclear symbiont Nucleicultrix amoebiphila.</title>
        <authorList>
            <person name="Schulz F."/>
            <person name="Horn M."/>
        </authorList>
    </citation>
    <scope>NUCLEOTIDE SEQUENCE [LARGE SCALE GENOMIC DNA]</scope>
    <source>
        <strain evidence="3 4">FS5</strain>
    </source>
</reference>
<organism evidence="3 4">
    <name type="scientific">Candidatus Nucleicultrix amoebiphila FS5</name>
    <dbReference type="NCBI Taxonomy" id="1414854"/>
    <lineage>
        <taxon>Bacteria</taxon>
        <taxon>Pseudomonadati</taxon>
        <taxon>Pseudomonadota</taxon>
        <taxon>Alphaproteobacteria</taxon>
        <taxon>Holosporales</taxon>
        <taxon>Candidatus Nucleicultricaceae</taxon>
        <taxon>Candidatus Nucleicultrix</taxon>
    </lineage>
</organism>
<evidence type="ECO:0000313" key="4">
    <source>
        <dbReference type="Proteomes" id="UP000237351"/>
    </source>
</evidence>
<dbReference type="PANTHER" id="PTHR30203">
    <property type="entry name" value="OUTER MEMBRANE CATION EFFLUX PROTEIN"/>
    <property type="match status" value="1"/>
</dbReference>
<feature type="region of interest" description="Disordered" evidence="2">
    <location>
        <begin position="450"/>
        <end position="472"/>
    </location>
</feature>
<dbReference type="InterPro" id="IPR010131">
    <property type="entry name" value="MdtP/NodT-like"/>
</dbReference>
<sequence length="472" mass="52166">MNLRKFICVIFLVGYAFISADILFAEPLTLDIFLSQVKSENPDLQSSKLRAEALKQRINPAGALDDPFVAAGVDEVPFGAGSTYVRRYQISQSIPFPGKRSAKVAIAENRALSAHSNAETVNREVTVLATQVFYKTYYNTKALELNDQLKTLIQTSVESIKSHYQTGDASHHDVLLAKVETSILDIERLRLLREQKILHALLNELRNLPATTPVDALSVQFSNNELKELEVSDLKDQPELKALEHSVRRAEKEQSLAELAYFPDFVVQGMAMQPSSNMVEKKSNWGVMVGINIPLYFMEKQAPLEAAATIDKRASILEERKMKNRLNTEDIDARKQFNTAKNVVTLYKTEVLPSTTLAVQSAKNDYIAKRISLVQYLDVLKVKRTQELEYLAAQIDVELAKTRLKELLSSPPILKLAPTKPSLFGANAMSSGGMEGGNMPPSTVNMGRGMNIPSKTSSGDNGSRSTGMGGGM</sequence>
<dbReference type="EMBL" id="CP008743">
    <property type="protein sequence ID" value="ARN84032.1"/>
    <property type="molecule type" value="Genomic_DNA"/>
</dbReference>
<accession>A0A1W6N2G3</accession>
<dbReference type="AlphaFoldDB" id="A0A1W6N2G3"/>
<dbReference type="Pfam" id="PF02321">
    <property type="entry name" value="OEP"/>
    <property type="match status" value="1"/>
</dbReference>
<dbReference type="KEGG" id="naf:GQ61_00200"/>
<dbReference type="SUPFAM" id="SSF56954">
    <property type="entry name" value="Outer membrane efflux proteins (OEP)"/>
    <property type="match status" value="1"/>
</dbReference>
<dbReference type="Proteomes" id="UP000237351">
    <property type="component" value="Chromosome"/>
</dbReference>
<evidence type="ECO:0000256" key="1">
    <source>
        <dbReference type="ARBA" id="ARBA00007613"/>
    </source>
</evidence>
<feature type="compositionally biased region" description="Polar residues" evidence="2">
    <location>
        <begin position="453"/>
        <end position="466"/>
    </location>
</feature>
<proteinExistence type="inferred from homology"/>
<evidence type="ECO:0000256" key="2">
    <source>
        <dbReference type="SAM" id="MobiDB-lite"/>
    </source>
</evidence>
<gene>
    <name evidence="3" type="ORF">GQ61_00200</name>
</gene>